<reference evidence="2" key="2">
    <citation type="submission" date="2020-09" db="EMBL/GenBank/DDBJ databases">
        <authorList>
            <person name="Sun Q."/>
            <person name="Kim S."/>
        </authorList>
    </citation>
    <scope>NUCLEOTIDE SEQUENCE</scope>
    <source>
        <strain evidence="2">KCTC 23430</strain>
    </source>
</reference>
<proteinExistence type="predicted"/>
<feature type="domain" description="Galactofuranosyltransferase GlfT2 N-terminal" evidence="1">
    <location>
        <begin position="33"/>
        <end position="87"/>
    </location>
</feature>
<organism evidence="2 3">
    <name type="scientific">Parahalioglobus pacificus</name>
    <dbReference type="NCBI Taxonomy" id="930806"/>
    <lineage>
        <taxon>Bacteria</taxon>
        <taxon>Pseudomonadati</taxon>
        <taxon>Pseudomonadota</taxon>
        <taxon>Gammaproteobacteria</taxon>
        <taxon>Cellvibrionales</taxon>
        <taxon>Halieaceae</taxon>
        <taxon>Parahalioglobus</taxon>
    </lineage>
</organism>
<keyword evidence="3" id="KW-1185">Reference proteome</keyword>
<evidence type="ECO:0000313" key="2">
    <source>
        <dbReference type="EMBL" id="GHD33690.1"/>
    </source>
</evidence>
<dbReference type="SUPFAM" id="SSF53448">
    <property type="entry name" value="Nucleotide-diphospho-sugar transferases"/>
    <property type="match status" value="1"/>
</dbReference>
<sequence>MNVIHRLISSDDQLNIPQGGFFTRVSGSARTSGRELSLGAGASVSTLTYYNAFSISKWRRHTDLSDLSLRLLGEGKIMVDVLTATVPLPETPLLDLERAFAIPATEETLLTSITLDLKGTEQIACELDVRELSGEMLFFRITAGSEVTLTDLVLVTDTEPMREPKLGIVITHFNRQEALAKATERLETAFAQSEQLATSAKVFVVDNSDNCGLDNSAHRTIIPNENYGGAGGFSRGLLELVENDSYTHALFMDDDASCHPESIARTLSFLSYTKSPKLAVAGTLLQEEDHSTVYESGAYFDGICHRIHKNLNIINSTQVILNEREGFKPNYGGWWFFAFDIREISHFPFPFFVRGDDVAFSITNHLQVVCLNGVAAFGETFESKHSAMTAYLDTRAHIVQQLAVLGHSRYAVLRGCLRFFVISLFSYRYGSAAAVCLALEDLLAGPDFFANNLSMSARLPVLKELSRGDYSVKLEESPRNMAIYTFETDRLPRKLLRLATMNGFLLPDFLLRKNPVFQKPGFKARFSQVFGHQSIYYSDSTASSGELAVIDRKRMLGLAFRFGKIFAAILWNFVTLTKIYKEEFGALASKKFWASVYGLNR</sequence>
<gene>
    <name evidence="2" type="ORF">GCM10007053_18350</name>
</gene>
<dbReference type="GO" id="GO:0016740">
    <property type="term" value="F:transferase activity"/>
    <property type="evidence" value="ECO:0007669"/>
    <property type="project" value="UniProtKB-KW"/>
</dbReference>
<dbReference type="InterPro" id="IPR040492">
    <property type="entry name" value="GlfT2_N"/>
</dbReference>
<dbReference type="RefSeq" id="WP_189477507.1">
    <property type="nucleotide sequence ID" value="NZ_BMYM01000002.1"/>
</dbReference>
<name>A0A919CKA9_9GAMM</name>
<dbReference type="Pfam" id="PF17994">
    <property type="entry name" value="Glft2_N"/>
    <property type="match status" value="1"/>
</dbReference>
<protein>
    <submittedName>
        <fullName evidence="2">Glycosyl transferase</fullName>
    </submittedName>
</protein>
<dbReference type="EMBL" id="BMYM01000002">
    <property type="protein sequence ID" value="GHD33690.1"/>
    <property type="molecule type" value="Genomic_DNA"/>
</dbReference>
<keyword evidence="2" id="KW-0808">Transferase</keyword>
<comment type="caution">
    <text evidence="2">The sequence shown here is derived from an EMBL/GenBank/DDBJ whole genome shotgun (WGS) entry which is preliminary data.</text>
</comment>
<evidence type="ECO:0000259" key="1">
    <source>
        <dbReference type="Pfam" id="PF17994"/>
    </source>
</evidence>
<evidence type="ECO:0000313" key="3">
    <source>
        <dbReference type="Proteomes" id="UP000644693"/>
    </source>
</evidence>
<dbReference type="Proteomes" id="UP000644693">
    <property type="component" value="Unassembled WGS sequence"/>
</dbReference>
<dbReference type="InterPro" id="IPR029044">
    <property type="entry name" value="Nucleotide-diphossugar_trans"/>
</dbReference>
<accession>A0A919CKA9</accession>
<reference evidence="2" key="1">
    <citation type="journal article" date="2014" name="Int. J. Syst. Evol. Microbiol.">
        <title>Complete genome sequence of Corynebacterium casei LMG S-19264T (=DSM 44701T), isolated from a smear-ripened cheese.</title>
        <authorList>
            <consortium name="US DOE Joint Genome Institute (JGI-PGF)"/>
            <person name="Walter F."/>
            <person name="Albersmeier A."/>
            <person name="Kalinowski J."/>
            <person name="Ruckert C."/>
        </authorList>
    </citation>
    <scope>NUCLEOTIDE SEQUENCE</scope>
    <source>
        <strain evidence="2">KCTC 23430</strain>
    </source>
</reference>
<dbReference type="AlphaFoldDB" id="A0A919CKA9"/>
<dbReference type="Gene3D" id="3.90.550.60">
    <property type="match status" value="1"/>
</dbReference>